<dbReference type="EMBL" id="MEYH01000090">
    <property type="protein sequence ID" value="OGD14204.1"/>
    <property type="molecule type" value="Genomic_DNA"/>
</dbReference>
<dbReference type="Gene3D" id="1.10.286.20">
    <property type="match status" value="1"/>
</dbReference>
<comment type="similarity">
    <text evidence="1 5 6">Belongs to the EF-Ts family.</text>
</comment>
<dbReference type="PROSITE" id="PS01126">
    <property type="entry name" value="EF_TS_1"/>
    <property type="match status" value="1"/>
</dbReference>
<keyword evidence="4 5" id="KW-0648">Protein biosynthesis</keyword>
<dbReference type="Gene3D" id="3.30.479.20">
    <property type="entry name" value="Elongation factor Ts, dimerisation domain"/>
    <property type="match status" value="1"/>
</dbReference>
<protein>
    <recommendedName>
        <fullName evidence="2 5">Elongation factor Ts</fullName>
        <shortName evidence="5">EF-Ts</shortName>
    </recommendedName>
</protein>
<keyword evidence="5" id="KW-0963">Cytoplasm</keyword>
<comment type="caution">
    <text evidence="9">The sequence shown here is derived from an EMBL/GenBank/DDBJ whole genome shotgun (WGS) entry which is preliminary data.</text>
</comment>
<evidence type="ECO:0000256" key="5">
    <source>
        <dbReference type="HAMAP-Rule" id="MF_00050"/>
    </source>
</evidence>
<dbReference type="PANTHER" id="PTHR11741:SF0">
    <property type="entry name" value="ELONGATION FACTOR TS, MITOCHONDRIAL"/>
    <property type="match status" value="1"/>
</dbReference>
<evidence type="ECO:0000256" key="4">
    <source>
        <dbReference type="ARBA" id="ARBA00022917"/>
    </source>
</evidence>
<feature type="domain" description="Translation elongation factor EFTs/EF1B dimerisation" evidence="8">
    <location>
        <begin position="50"/>
        <end position="197"/>
    </location>
</feature>
<evidence type="ECO:0000256" key="6">
    <source>
        <dbReference type="RuleBase" id="RU000642"/>
    </source>
</evidence>
<accession>A0A1F5A8S2</accession>
<dbReference type="NCBIfam" id="TIGR00116">
    <property type="entry name" value="tsf"/>
    <property type="match status" value="1"/>
</dbReference>
<keyword evidence="3 5" id="KW-0251">Elongation factor</keyword>
<reference evidence="9 10" key="1">
    <citation type="journal article" date="2016" name="Nat. Commun.">
        <title>Thousands of microbial genomes shed light on interconnected biogeochemical processes in an aquifer system.</title>
        <authorList>
            <person name="Anantharaman K."/>
            <person name="Brown C.T."/>
            <person name="Hug L.A."/>
            <person name="Sharon I."/>
            <person name="Castelle C.J."/>
            <person name="Probst A.J."/>
            <person name="Thomas B.C."/>
            <person name="Singh A."/>
            <person name="Wilkins M.J."/>
            <person name="Karaoz U."/>
            <person name="Brodie E.L."/>
            <person name="Williams K.H."/>
            <person name="Hubbard S.S."/>
            <person name="Banfield J.F."/>
        </authorList>
    </citation>
    <scope>NUCLEOTIDE SEQUENCE [LARGE SCALE GENOMIC DNA]</scope>
</reference>
<dbReference type="SUPFAM" id="SSF54713">
    <property type="entry name" value="Elongation factor Ts (EF-Ts), dimerisation domain"/>
    <property type="match status" value="1"/>
</dbReference>
<dbReference type="GO" id="GO:0005737">
    <property type="term" value="C:cytoplasm"/>
    <property type="evidence" value="ECO:0007669"/>
    <property type="project" value="UniProtKB-SubCell"/>
</dbReference>
<dbReference type="PROSITE" id="PS01127">
    <property type="entry name" value="EF_TS_2"/>
    <property type="match status" value="1"/>
</dbReference>
<evidence type="ECO:0000256" key="2">
    <source>
        <dbReference type="ARBA" id="ARBA00016956"/>
    </source>
</evidence>
<dbReference type="Proteomes" id="UP000177701">
    <property type="component" value="Unassembled WGS sequence"/>
</dbReference>
<dbReference type="GO" id="GO:0003746">
    <property type="term" value="F:translation elongation factor activity"/>
    <property type="evidence" value="ECO:0007669"/>
    <property type="project" value="UniProtKB-UniRule"/>
</dbReference>
<evidence type="ECO:0000313" key="10">
    <source>
        <dbReference type="Proteomes" id="UP000177701"/>
    </source>
</evidence>
<comment type="subcellular location">
    <subcellularLocation>
        <location evidence="5 7">Cytoplasm</location>
    </subcellularLocation>
</comment>
<sequence length="199" mass="22681">MNINAQMVKELRKKTSAGMMDCKNALKATEGDPEKAIEYLRKKGIEAASSKFNRQALNGKVESYIHLYGKIGVLVEINCETDFVANTKEFKEFVKDIAMQIAASNPKYISREDVPNSIINKEKEIFYAQVEKADKPAPIIEKIVEGKLEKYFKENCLKEQIFIKDNSKNINQLSLELIAKLGENIVIKRFARFQLGEEI</sequence>
<dbReference type="Gene3D" id="1.10.8.10">
    <property type="entry name" value="DNA helicase RuvA subunit, C-terminal domain"/>
    <property type="match status" value="1"/>
</dbReference>
<dbReference type="InterPro" id="IPR018101">
    <property type="entry name" value="Transl_elong_Ts_CS"/>
</dbReference>
<dbReference type="AlphaFoldDB" id="A0A1F5A8S2"/>
<evidence type="ECO:0000259" key="8">
    <source>
        <dbReference type="Pfam" id="PF00889"/>
    </source>
</evidence>
<dbReference type="CDD" id="cd14275">
    <property type="entry name" value="UBA_EF-Ts"/>
    <property type="match status" value="1"/>
</dbReference>
<evidence type="ECO:0000256" key="7">
    <source>
        <dbReference type="RuleBase" id="RU000643"/>
    </source>
</evidence>
<evidence type="ECO:0000256" key="3">
    <source>
        <dbReference type="ARBA" id="ARBA00022768"/>
    </source>
</evidence>
<dbReference type="SUPFAM" id="SSF46934">
    <property type="entry name" value="UBA-like"/>
    <property type="match status" value="1"/>
</dbReference>
<dbReference type="PANTHER" id="PTHR11741">
    <property type="entry name" value="ELONGATION FACTOR TS"/>
    <property type="match status" value="1"/>
</dbReference>
<gene>
    <name evidence="5" type="primary">tsf</name>
    <name evidence="9" type="ORF">A2V47_04630</name>
</gene>
<organism evidence="9 10">
    <name type="scientific">Candidatus Sediminicultor quintus</name>
    <dbReference type="NCBI Taxonomy" id="1797291"/>
    <lineage>
        <taxon>Bacteria</taxon>
        <taxon>Pseudomonadati</taxon>
        <taxon>Atribacterota</taxon>
        <taxon>Candidatus Phoenicimicrobiia</taxon>
        <taxon>Candidatus Pheonicimicrobiales</taxon>
        <taxon>Candidatus Phoenicimicrobiaceae</taxon>
        <taxon>Candidatus Sediminicultor</taxon>
    </lineage>
</organism>
<name>A0A1F5A8S2_9BACT</name>
<dbReference type="HAMAP" id="MF_00050">
    <property type="entry name" value="EF_Ts"/>
    <property type="match status" value="1"/>
</dbReference>
<dbReference type="STRING" id="1797291.A2V47_04630"/>
<dbReference type="FunFam" id="1.10.8.10:FF:000001">
    <property type="entry name" value="Elongation factor Ts"/>
    <property type="match status" value="1"/>
</dbReference>
<dbReference type="Pfam" id="PF00889">
    <property type="entry name" value="EF_TS"/>
    <property type="match status" value="1"/>
</dbReference>
<proteinExistence type="inferred from homology"/>
<dbReference type="InterPro" id="IPR036402">
    <property type="entry name" value="EF-Ts_dimer_sf"/>
</dbReference>
<dbReference type="FunFam" id="1.10.286.20:FF:000001">
    <property type="entry name" value="Elongation factor Ts"/>
    <property type="match status" value="1"/>
</dbReference>
<feature type="region of interest" description="Involved in Mg(2+) ion dislocation from EF-Tu" evidence="5">
    <location>
        <begin position="81"/>
        <end position="84"/>
    </location>
</feature>
<dbReference type="InterPro" id="IPR001816">
    <property type="entry name" value="Transl_elong_EFTs/EF1B"/>
</dbReference>
<evidence type="ECO:0000256" key="1">
    <source>
        <dbReference type="ARBA" id="ARBA00005532"/>
    </source>
</evidence>
<dbReference type="InterPro" id="IPR014039">
    <property type="entry name" value="Transl_elong_EFTs/EF1B_dimer"/>
</dbReference>
<dbReference type="InterPro" id="IPR009060">
    <property type="entry name" value="UBA-like_sf"/>
</dbReference>
<evidence type="ECO:0000313" key="9">
    <source>
        <dbReference type="EMBL" id="OGD14204.1"/>
    </source>
</evidence>
<comment type="function">
    <text evidence="5 6">Associates with the EF-Tu.GDP complex and induces the exchange of GDP to GTP. It remains bound to the aminoacyl-tRNA.EF-Tu.GTP complex up to the GTP hydrolysis stage on the ribosome.</text>
</comment>